<dbReference type="PANTHER" id="PTHR43471">
    <property type="entry name" value="ABC TRANSPORTER PERMEASE"/>
    <property type="match status" value="1"/>
</dbReference>
<organism evidence="2 3">
    <name type="scientific">Vallitalea pronyensis</name>
    <dbReference type="NCBI Taxonomy" id="1348613"/>
    <lineage>
        <taxon>Bacteria</taxon>
        <taxon>Bacillati</taxon>
        <taxon>Bacillota</taxon>
        <taxon>Clostridia</taxon>
        <taxon>Lachnospirales</taxon>
        <taxon>Vallitaleaceae</taxon>
        <taxon>Vallitalea</taxon>
    </lineage>
</organism>
<dbReference type="RefSeq" id="WP_212696516.1">
    <property type="nucleotide sequence ID" value="NZ_CP058649.1"/>
</dbReference>
<sequence length="374" mass="43129">MFVKLVIYEMKYQIKSITFIIFCTFVLLFYVTQFIGDMDRIDTPSHPIDHMQTGDMDMVYKDSDSESHVTLEEQKNTLTSLLGRDLENHNTPLFDDMGRIELIPLTDGQLTLLEQLNITLQDTTFTEALYGDMLEQLQQSFGEHTIYTQGMVKRYGAKVKNYLFNKQEADAIKKYEKVTGAYARLFADYIGIAVGFFSIFIAGFALVKDKRYKAAEMIYTKPVSSIKYVLSKYVGNVVLMLAVVLIIAAYTTYTFHIEYDQINVFAFFRYTLTWILPTIMMVTSIGYLIQIIAGNGIVPIIAIFAYWFYSMPFTRQQYHITRYIIRYNKVTTLAKYQEVASAITTNRLFITGASLIILIIALWLFEKKRGHICG</sequence>
<dbReference type="Pfam" id="PF12679">
    <property type="entry name" value="ABC2_membrane_2"/>
    <property type="match status" value="1"/>
</dbReference>
<dbReference type="GO" id="GO:0016020">
    <property type="term" value="C:membrane"/>
    <property type="evidence" value="ECO:0007669"/>
    <property type="project" value="UniProtKB-SubCell"/>
</dbReference>
<feature type="transmembrane region" description="Helical" evidence="1">
    <location>
        <begin position="287"/>
        <end position="309"/>
    </location>
</feature>
<dbReference type="Proteomes" id="UP000683246">
    <property type="component" value="Chromosome"/>
</dbReference>
<evidence type="ECO:0000313" key="2">
    <source>
        <dbReference type="EMBL" id="QUI21057.1"/>
    </source>
</evidence>
<protein>
    <submittedName>
        <fullName evidence="2">ABC transporter permease</fullName>
    </submittedName>
</protein>
<dbReference type="KEGG" id="vpy:HZI73_01535"/>
<dbReference type="GO" id="GO:0140359">
    <property type="term" value="F:ABC-type transporter activity"/>
    <property type="evidence" value="ECO:0007669"/>
    <property type="project" value="InterPro"/>
</dbReference>
<proteinExistence type="predicted"/>
<feature type="transmembrane region" description="Helical" evidence="1">
    <location>
        <begin position="348"/>
        <end position="365"/>
    </location>
</feature>
<accession>A0A8J8SF49</accession>
<name>A0A8J8SF49_9FIRM</name>
<keyword evidence="1" id="KW-1133">Transmembrane helix</keyword>
<feature type="transmembrane region" description="Helical" evidence="1">
    <location>
        <begin position="12"/>
        <end position="31"/>
    </location>
</feature>
<evidence type="ECO:0000256" key="1">
    <source>
        <dbReference type="SAM" id="Phobius"/>
    </source>
</evidence>
<keyword evidence="1" id="KW-0812">Transmembrane</keyword>
<feature type="transmembrane region" description="Helical" evidence="1">
    <location>
        <begin position="262"/>
        <end position="280"/>
    </location>
</feature>
<dbReference type="PANTHER" id="PTHR43471:SF12">
    <property type="entry name" value="HYPOTHETICAL MEMBRANE PROTEIN, CONSERVED"/>
    <property type="match status" value="1"/>
</dbReference>
<evidence type="ECO:0000313" key="3">
    <source>
        <dbReference type="Proteomes" id="UP000683246"/>
    </source>
</evidence>
<keyword evidence="3" id="KW-1185">Reference proteome</keyword>
<dbReference type="AlphaFoldDB" id="A0A8J8SF49"/>
<feature type="transmembrane region" description="Helical" evidence="1">
    <location>
        <begin position="189"/>
        <end position="207"/>
    </location>
</feature>
<feature type="transmembrane region" description="Helical" evidence="1">
    <location>
        <begin position="228"/>
        <end position="250"/>
    </location>
</feature>
<reference evidence="2" key="1">
    <citation type="submission" date="2020-07" db="EMBL/GenBank/DDBJ databases">
        <title>Vallitalea pronyensis genome.</title>
        <authorList>
            <person name="Postec A."/>
        </authorList>
    </citation>
    <scope>NUCLEOTIDE SEQUENCE</scope>
    <source>
        <strain evidence="2">FatNI3</strain>
    </source>
</reference>
<dbReference type="EMBL" id="CP058649">
    <property type="protein sequence ID" value="QUI21057.1"/>
    <property type="molecule type" value="Genomic_DNA"/>
</dbReference>
<gene>
    <name evidence="2" type="ORF">HZI73_01535</name>
</gene>
<keyword evidence="1" id="KW-0472">Membrane</keyword>